<dbReference type="Pfam" id="PF01190">
    <property type="entry name" value="Pollen_Ole_e_1"/>
    <property type="match status" value="1"/>
</dbReference>
<reference evidence="4 5" key="1">
    <citation type="journal article" date="2017" name="Mol. Plant">
        <title>The Genome of Medicinal Plant Macleaya cordata Provides New Insights into Benzylisoquinoline Alkaloids Metabolism.</title>
        <authorList>
            <person name="Liu X."/>
            <person name="Liu Y."/>
            <person name="Huang P."/>
            <person name="Ma Y."/>
            <person name="Qing Z."/>
            <person name="Tang Q."/>
            <person name="Cao H."/>
            <person name="Cheng P."/>
            <person name="Zheng Y."/>
            <person name="Yuan Z."/>
            <person name="Zhou Y."/>
            <person name="Liu J."/>
            <person name="Tang Z."/>
            <person name="Zhuo Y."/>
            <person name="Zhang Y."/>
            <person name="Yu L."/>
            <person name="Huang J."/>
            <person name="Yang P."/>
            <person name="Peng Q."/>
            <person name="Zhang J."/>
            <person name="Jiang W."/>
            <person name="Zhang Z."/>
            <person name="Lin K."/>
            <person name="Ro D.K."/>
            <person name="Chen X."/>
            <person name="Xiong X."/>
            <person name="Shang Y."/>
            <person name="Huang S."/>
            <person name="Zeng J."/>
        </authorList>
    </citation>
    <scope>NUCLEOTIDE SEQUENCE [LARGE SCALE GENOMIC DNA]</scope>
    <source>
        <strain evidence="5">cv. BLH2017</strain>
        <tissue evidence="4">Root</tissue>
    </source>
</reference>
<feature type="region of interest" description="Disordered" evidence="2">
    <location>
        <begin position="28"/>
        <end position="54"/>
    </location>
</feature>
<evidence type="ECO:0000256" key="1">
    <source>
        <dbReference type="ARBA" id="ARBA00022729"/>
    </source>
</evidence>
<sequence>MAAKITHLLCVFTLAFLTVAITTSSAYGTTEPSYPYQQQQQQQPQPDDLENPSFVKPDVNLHLDHKTSFYVPKVPKVQKPEVAQEHPAYVPTTPEVEKPNVEHGYQPEEPILEKEVLIPKSIGVQGLVYCQSGTERTPIEGAVARVTCLTVDQYGYQAAHLSFLCNPTDKNGYFFTPLDLSSVAYKVTECKVFLDSCPLKTCSHATDINKGVSGALLGPNYHLLPNNKMNLFSVGPFVYTPEEPKSPNGGGY</sequence>
<comment type="caution">
    <text evidence="4">The sequence shown here is derived from an EMBL/GenBank/DDBJ whole genome shotgun (WGS) entry which is preliminary data.</text>
</comment>
<evidence type="ECO:0000313" key="5">
    <source>
        <dbReference type="Proteomes" id="UP000195402"/>
    </source>
</evidence>
<evidence type="ECO:0000256" key="3">
    <source>
        <dbReference type="SAM" id="SignalP"/>
    </source>
</evidence>
<feature type="signal peptide" evidence="3">
    <location>
        <begin position="1"/>
        <end position="26"/>
    </location>
</feature>
<dbReference type="InParanoid" id="A0A200PWK7"/>
<gene>
    <name evidence="4" type="ORF">BVC80_9091g116</name>
</gene>
<dbReference type="OMA" id="YERKPYF"/>
<dbReference type="PANTHER" id="PTHR33470:SF40">
    <property type="entry name" value="PROTEIN SEED AND ROOT HAIR PROTECTIVE PROTEIN"/>
    <property type="match status" value="1"/>
</dbReference>
<dbReference type="STRING" id="56857.A0A200PWK7"/>
<dbReference type="GO" id="GO:0071944">
    <property type="term" value="C:cell periphery"/>
    <property type="evidence" value="ECO:0007669"/>
    <property type="project" value="TreeGrafter"/>
</dbReference>
<proteinExistence type="predicted"/>
<accession>A0A200PWK7</accession>
<dbReference type="EMBL" id="MVGT01003949">
    <property type="protein sequence ID" value="OVA02609.1"/>
    <property type="molecule type" value="Genomic_DNA"/>
</dbReference>
<keyword evidence="1 3" id="KW-0732">Signal</keyword>
<protein>
    <submittedName>
        <fullName evidence="4">Pollen Ole e 1 allergen/extensin</fullName>
    </submittedName>
</protein>
<name>A0A200PWK7_MACCD</name>
<dbReference type="AlphaFoldDB" id="A0A200PWK7"/>
<feature type="compositionally biased region" description="Low complexity" evidence="2">
    <location>
        <begin position="34"/>
        <end position="46"/>
    </location>
</feature>
<dbReference type="Proteomes" id="UP000195402">
    <property type="component" value="Unassembled WGS sequence"/>
</dbReference>
<organism evidence="4 5">
    <name type="scientific">Macleaya cordata</name>
    <name type="common">Five-seeded plume-poppy</name>
    <name type="synonym">Bocconia cordata</name>
    <dbReference type="NCBI Taxonomy" id="56857"/>
    <lineage>
        <taxon>Eukaryota</taxon>
        <taxon>Viridiplantae</taxon>
        <taxon>Streptophyta</taxon>
        <taxon>Embryophyta</taxon>
        <taxon>Tracheophyta</taxon>
        <taxon>Spermatophyta</taxon>
        <taxon>Magnoliopsida</taxon>
        <taxon>Ranunculales</taxon>
        <taxon>Papaveraceae</taxon>
        <taxon>Papaveroideae</taxon>
        <taxon>Macleaya</taxon>
    </lineage>
</organism>
<dbReference type="OrthoDB" id="1847243at2759"/>
<evidence type="ECO:0000256" key="2">
    <source>
        <dbReference type="SAM" id="MobiDB-lite"/>
    </source>
</evidence>
<feature type="chain" id="PRO_5012397096" evidence="3">
    <location>
        <begin position="27"/>
        <end position="252"/>
    </location>
</feature>
<dbReference type="PANTHER" id="PTHR33470">
    <property type="entry name" value="OS01G0164075 PROTEIN"/>
    <property type="match status" value="1"/>
</dbReference>
<evidence type="ECO:0000313" key="4">
    <source>
        <dbReference type="EMBL" id="OVA02609.1"/>
    </source>
</evidence>
<keyword evidence="5" id="KW-1185">Reference proteome</keyword>